<dbReference type="Proteomes" id="UP000324222">
    <property type="component" value="Unassembled WGS sequence"/>
</dbReference>
<gene>
    <name evidence="3" type="primary">CLIP-190</name>
    <name evidence="3" type="ORF">E2C01_013516</name>
</gene>
<reference evidence="3 4" key="1">
    <citation type="submission" date="2019-05" db="EMBL/GenBank/DDBJ databases">
        <title>Another draft genome of Portunus trituberculatus and its Hox gene families provides insights of decapod evolution.</title>
        <authorList>
            <person name="Jeong J.-H."/>
            <person name="Song I."/>
            <person name="Kim S."/>
            <person name="Choi T."/>
            <person name="Kim D."/>
            <person name="Ryu S."/>
            <person name="Kim W."/>
        </authorList>
    </citation>
    <scope>NUCLEOTIDE SEQUENCE [LARGE SCALE GENOMIC DNA]</scope>
    <source>
        <tissue evidence="3">Muscle</tissue>
    </source>
</reference>
<dbReference type="SMART" id="SM01052">
    <property type="entry name" value="CAP_GLY"/>
    <property type="match status" value="1"/>
</dbReference>
<sequence length="170" mass="19086">MKMTPRMTTLHEENTREAAPLLHMEVEEEEDEEDEHSEFDQEEQENGGVISRRTNGEEEFNEFASYRSSGLAGGRLQLTQSRTLDSLNEVAATKAGKNDGSVNGVRYFACRPKCGMFVKPEKLLLDRRGRAMRAARTNGNEPSLGDMKRSRSTAEKLSDVGIRRSTSKSK</sequence>
<feature type="region of interest" description="Disordered" evidence="1">
    <location>
        <begin position="130"/>
        <end position="170"/>
    </location>
</feature>
<feature type="compositionally biased region" description="Acidic residues" evidence="1">
    <location>
        <begin position="26"/>
        <end position="45"/>
    </location>
</feature>
<accession>A0A5B7DHH0</accession>
<proteinExistence type="predicted"/>
<dbReference type="AlphaFoldDB" id="A0A5B7DHH0"/>
<dbReference type="EMBL" id="VSRR010000885">
    <property type="protein sequence ID" value="MPC20566.1"/>
    <property type="molecule type" value="Genomic_DNA"/>
</dbReference>
<dbReference type="Pfam" id="PF01302">
    <property type="entry name" value="CAP_GLY"/>
    <property type="match status" value="1"/>
</dbReference>
<dbReference type="SUPFAM" id="SSF74924">
    <property type="entry name" value="Cap-Gly domain"/>
    <property type="match status" value="1"/>
</dbReference>
<keyword evidence="4" id="KW-1185">Reference proteome</keyword>
<feature type="domain" description="CAP-Gly" evidence="2">
    <location>
        <begin position="84"/>
        <end position="119"/>
    </location>
</feature>
<evidence type="ECO:0000313" key="3">
    <source>
        <dbReference type="EMBL" id="MPC20566.1"/>
    </source>
</evidence>
<dbReference type="InterPro" id="IPR036859">
    <property type="entry name" value="CAP-Gly_dom_sf"/>
</dbReference>
<dbReference type="PROSITE" id="PS50245">
    <property type="entry name" value="CAP_GLY_2"/>
    <property type="match status" value="1"/>
</dbReference>
<evidence type="ECO:0000259" key="2">
    <source>
        <dbReference type="PROSITE" id="PS50245"/>
    </source>
</evidence>
<evidence type="ECO:0000256" key="1">
    <source>
        <dbReference type="SAM" id="MobiDB-lite"/>
    </source>
</evidence>
<dbReference type="Gene3D" id="2.30.30.190">
    <property type="entry name" value="CAP Gly-rich-like domain"/>
    <property type="match status" value="1"/>
</dbReference>
<dbReference type="InterPro" id="IPR000938">
    <property type="entry name" value="CAP-Gly_domain"/>
</dbReference>
<evidence type="ECO:0000313" key="4">
    <source>
        <dbReference type="Proteomes" id="UP000324222"/>
    </source>
</evidence>
<protein>
    <submittedName>
        <fullName evidence="3">Restin</fullName>
    </submittedName>
</protein>
<comment type="caution">
    <text evidence="3">The sequence shown here is derived from an EMBL/GenBank/DDBJ whole genome shotgun (WGS) entry which is preliminary data.</text>
</comment>
<organism evidence="3 4">
    <name type="scientific">Portunus trituberculatus</name>
    <name type="common">Swimming crab</name>
    <name type="synonym">Neptunus trituberculatus</name>
    <dbReference type="NCBI Taxonomy" id="210409"/>
    <lineage>
        <taxon>Eukaryota</taxon>
        <taxon>Metazoa</taxon>
        <taxon>Ecdysozoa</taxon>
        <taxon>Arthropoda</taxon>
        <taxon>Crustacea</taxon>
        <taxon>Multicrustacea</taxon>
        <taxon>Malacostraca</taxon>
        <taxon>Eumalacostraca</taxon>
        <taxon>Eucarida</taxon>
        <taxon>Decapoda</taxon>
        <taxon>Pleocyemata</taxon>
        <taxon>Brachyura</taxon>
        <taxon>Eubrachyura</taxon>
        <taxon>Portunoidea</taxon>
        <taxon>Portunidae</taxon>
        <taxon>Portuninae</taxon>
        <taxon>Portunus</taxon>
    </lineage>
</organism>
<feature type="compositionally biased region" description="Basic and acidic residues" evidence="1">
    <location>
        <begin position="146"/>
        <end position="162"/>
    </location>
</feature>
<feature type="region of interest" description="Disordered" evidence="1">
    <location>
        <begin position="1"/>
        <end position="56"/>
    </location>
</feature>
<name>A0A5B7DHH0_PORTR</name>
<dbReference type="OrthoDB" id="3176171at2759"/>